<gene>
    <name evidence="2" type="ordered locus">Acid345_3522</name>
</gene>
<accession>Q1IKS7</accession>
<protein>
    <recommendedName>
        <fullName evidence="4">LamG domain-containing protein</fullName>
    </recommendedName>
</protein>
<evidence type="ECO:0000256" key="1">
    <source>
        <dbReference type="SAM" id="SignalP"/>
    </source>
</evidence>
<keyword evidence="3" id="KW-1185">Reference proteome</keyword>
<dbReference type="RefSeq" id="WP_011524322.1">
    <property type="nucleotide sequence ID" value="NC_008009.1"/>
</dbReference>
<dbReference type="HOGENOM" id="CLU_074547_0_0_0"/>
<dbReference type="AlphaFoldDB" id="Q1IKS7"/>
<feature type="signal peptide" evidence="1">
    <location>
        <begin position="1"/>
        <end position="18"/>
    </location>
</feature>
<feature type="chain" id="PRO_5004191163" description="LamG domain-containing protein" evidence="1">
    <location>
        <begin position="19"/>
        <end position="334"/>
    </location>
</feature>
<dbReference type="EMBL" id="CP000360">
    <property type="protein sequence ID" value="ABF42523.1"/>
    <property type="molecule type" value="Genomic_DNA"/>
</dbReference>
<dbReference type="EnsemblBacteria" id="ABF42523">
    <property type="protein sequence ID" value="ABF42523"/>
    <property type="gene ID" value="Acid345_3522"/>
</dbReference>
<evidence type="ECO:0000313" key="3">
    <source>
        <dbReference type="Proteomes" id="UP000002432"/>
    </source>
</evidence>
<dbReference type="Proteomes" id="UP000002432">
    <property type="component" value="Chromosome"/>
</dbReference>
<name>Q1IKS7_KORVE</name>
<evidence type="ECO:0008006" key="4">
    <source>
        <dbReference type="Google" id="ProtNLM"/>
    </source>
</evidence>
<evidence type="ECO:0000313" key="2">
    <source>
        <dbReference type="EMBL" id="ABF42523.1"/>
    </source>
</evidence>
<dbReference type="KEGG" id="aba:Acid345_3522"/>
<reference evidence="2 3" key="1">
    <citation type="journal article" date="2009" name="Appl. Environ. Microbiol.">
        <title>Three genomes from the phylum Acidobacteria provide insight into the lifestyles of these microorganisms in soils.</title>
        <authorList>
            <person name="Ward N.L."/>
            <person name="Challacombe J.F."/>
            <person name="Janssen P.H."/>
            <person name="Henrissat B."/>
            <person name="Coutinho P.M."/>
            <person name="Wu M."/>
            <person name="Xie G."/>
            <person name="Haft D.H."/>
            <person name="Sait M."/>
            <person name="Badger J."/>
            <person name="Barabote R.D."/>
            <person name="Bradley B."/>
            <person name="Brettin T.S."/>
            <person name="Brinkac L.M."/>
            <person name="Bruce D."/>
            <person name="Creasy T."/>
            <person name="Daugherty S.C."/>
            <person name="Davidsen T.M."/>
            <person name="DeBoy R.T."/>
            <person name="Detter J.C."/>
            <person name="Dodson R.J."/>
            <person name="Durkin A.S."/>
            <person name="Ganapathy A."/>
            <person name="Gwinn-Giglio M."/>
            <person name="Han C.S."/>
            <person name="Khouri H."/>
            <person name="Kiss H."/>
            <person name="Kothari S.P."/>
            <person name="Madupu R."/>
            <person name="Nelson K.E."/>
            <person name="Nelson W.C."/>
            <person name="Paulsen I."/>
            <person name="Penn K."/>
            <person name="Ren Q."/>
            <person name="Rosovitz M.J."/>
            <person name="Selengut J.D."/>
            <person name="Shrivastava S."/>
            <person name="Sullivan S.A."/>
            <person name="Tapia R."/>
            <person name="Thompson L.S."/>
            <person name="Watkins K.L."/>
            <person name="Yang Q."/>
            <person name="Yu C."/>
            <person name="Zafar N."/>
            <person name="Zhou L."/>
            <person name="Kuske C.R."/>
        </authorList>
    </citation>
    <scope>NUCLEOTIDE SEQUENCE [LARGE SCALE GENOMIC DNA]</scope>
    <source>
        <strain evidence="2 3">Ellin345</strain>
    </source>
</reference>
<organism evidence="2 3">
    <name type="scientific">Koribacter versatilis (strain Ellin345)</name>
    <dbReference type="NCBI Taxonomy" id="204669"/>
    <lineage>
        <taxon>Bacteria</taxon>
        <taxon>Pseudomonadati</taxon>
        <taxon>Acidobacteriota</taxon>
        <taxon>Terriglobia</taxon>
        <taxon>Terriglobales</taxon>
        <taxon>Candidatus Korobacteraceae</taxon>
        <taxon>Candidatus Korobacter</taxon>
    </lineage>
</organism>
<proteinExistence type="predicted"/>
<sequence length="334" mass="35796">MKTLFGAVLVFCAALATGAGQSPMPPNPRPAAIVTILQPTAASGVSPIPIVATVNAPVSVLQLYVDGVKSTEVQGTTLNVSLDLPVGAHRIAVQALGFGATSAKSVKTITVTPPPGTTLSNLHESSDWKTCGNCGNPGAKGKVATYSMVRGITTPAINNLSTSSQFNIGGAFPYTNGYWWLEHTAPKSNLKSLVYDFYLYVPSASAKSPQAIEFECQHTLSGYIHNFAWQADYASKKWRTFDYTNNTWVATTIPFTGFAPDTWHHIVAEYHEDGTSSVHDALTIDGVRTAVNITRAATYSGQTWASFTNGFQLDLNGVPTSYAVYVDKMNVNYQ</sequence>
<keyword evidence="1" id="KW-0732">Signal</keyword>